<dbReference type="Proteomes" id="UP000469558">
    <property type="component" value="Unassembled WGS sequence"/>
</dbReference>
<dbReference type="PANTHER" id="PTHR33047">
    <property type="entry name" value="PROTEIN TAR1"/>
    <property type="match status" value="1"/>
</dbReference>
<comment type="caution">
    <text evidence="1">The sequence shown here is derived from an EMBL/GenBank/DDBJ whole genome shotgun (WGS) entry which is preliminary data.</text>
</comment>
<dbReference type="InterPro" id="IPR052997">
    <property type="entry name" value="RRT15-like"/>
</dbReference>
<protein>
    <submittedName>
        <fullName evidence="1">Uncharacterized protein</fullName>
    </submittedName>
</protein>
<dbReference type="PANTHER" id="PTHR33047:SF8">
    <property type="entry name" value="REGULATOR OF RDNA TRANSCRIPTION PROTEIN 15"/>
    <property type="match status" value="1"/>
</dbReference>
<feature type="non-terminal residue" evidence="1">
    <location>
        <position position="351"/>
    </location>
</feature>
<name>A0A8T9C451_9HELO</name>
<proteinExistence type="predicted"/>
<keyword evidence="2" id="KW-1185">Reference proteome</keyword>
<accession>A0A8T9C451</accession>
<dbReference type="AlphaFoldDB" id="A0A8T9C451"/>
<organism evidence="1 2">
    <name type="scientific">Lachnellula suecica</name>
    <dbReference type="NCBI Taxonomy" id="602035"/>
    <lineage>
        <taxon>Eukaryota</taxon>
        <taxon>Fungi</taxon>
        <taxon>Dikarya</taxon>
        <taxon>Ascomycota</taxon>
        <taxon>Pezizomycotina</taxon>
        <taxon>Leotiomycetes</taxon>
        <taxon>Helotiales</taxon>
        <taxon>Lachnaceae</taxon>
        <taxon>Lachnellula</taxon>
    </lineage>
</organism>
<dbReference type="OrthoDB" id="2278877at2759"/>
<dbReference type="EMBL" id="QGMK01001175">
    <property type="protein sequence ID" value="TVY73137.1"/>
    <property type="molecule type" value="Genomic_DNA"/>
</dbReference>
<sequence>LLPPFTRAWLNFFTLTFRALGRNHIASTPLSGHRNAIQIPLVRTSSKLVINCTPDARKLPKPSIPRCWKAPAVRLVPTCSREIQLRPNSQSFSRSYGSILPTSLIYIVLSTRGCSPWRPAAVMSTTWLESYSFPRIFKGRRERTGPDKSVGLYQPLNPSSGQTDFRRTLPRAPAVVSAFSYVAVENPNPGAGILTGFPFEGRRTSAHFKTEFPYLLGSTNPCPTAFSFEYLLLPPRSALGAVLPSITAKASSLTPTPAYSPGHRFYPGGESFAPIPKFDDRFARQNRCEPPPEFPLASPYLGIVHHLSGPNSYALTQIHPKTSGSVDDAPLRVLTSVHFHYAYGFNTQILA</sequence>
<evidence type="ECO:0000313" key="2">
    <source>
        <dbReference type="Proteomes" id="UP000469558"/>
    </source>
</evidence>
<gene>
    <name evidence="1" type="ORF">LSUE1_G006148</name>
</gene>
<reference evidence="1 2" key="1">
    <citation type="submission" date="2018-05" db="EMBL/GenBank/DDBJ databases">
        <title>Genome sequencing and assembly of the regulated plant pathogen Lachnellula willkommii and related sister species for the development of diagnostic species identification markers.</title>
        <authorList>
            <person name="Giroux E."/>
            <person name="Bilodeau G."/>
        </authorList>
    </citation>
    <scope>NUCLEOTIDE SEQUENCE [LARGE SCALE GENOMIC DNA]</scope>
    <source>
        <strain evidence="1 2">CBS 268.59</strain>
    </source>
</reference>
<evidence type="ECO:0000313" key="1">
    <source>
        <dbReference type="EMBL" id="TVY73137.1"/>
    </source>
</evidence>